<keyword evidence="1" id="KW-0472">Membrane</keyword>
<feature type="compositionally biased region" description="Basic and acidic residues" evidence="2">
    <location>
        <begin position="227"/>
        <end position="237"/>
    </location>
</feature>
<dbReference type="PROSITE" id="PS51123">
    <property type="entry name" value="OMPA_2"/>
    <property type="match status" value="1"/>
</dbReference>
<organism evidence="4 5">
    <name type="scientific">Amycolatopsis xylanica</name>
    <dbReference type="NCBI Taxonomy" id="589385"/>
    <lineage>
        <taxon>Bacteria</taxon>
        <taxon>Bacillati</taxon>
        <taxon>Actinomycetota</taxon>
        <taxon>Actinomycetes</taxon>
        <taxon>Pseudonocardiales</taxon>
        <taxon>Pseudonocardiaceae</taxon>
        <taxon>Amycolatopsis</taxon>
    </lineage>
</organism>
<dbReference type="Proteomes" id="UP000199515">
    <property type="component" value="Unassembled WGS sequence"/>
</dbReference>
<evidence type="ECO:0000313" key="5">
    <source>
        <dbReference type="Proteomes" id="UP000199515"/>
    </source>
</evidence>
<evidence type="ECO:0000313" key="4">
    <source>
        <dbReference type="EMBL" id="SDX07592.1"/>
    </source>
</evidence>
<evidence type="ECO:0000259" key="3">
    <source>
        <dbReference type="PROSITE" id="PS51123"/>
    </source>
</evidence>
<feature type="compositionally biased region" description="Pro residues" evidence="2">
    <location>
        <begin position="95"/>
        <end position="116"/>
    </location>
</feature>
<dbReference type="InterPro" id="IPR036737">
    <property type="entry name" value="OmpA-like_sf"/>
</dbReference>
<sequence>MPGARRWVLVPLALVVTGVLAGGLTLAKGGDIENDLAGRSRTALQAAGINGGQVTFDGRAATLSGFPAERVVEAKNIVRNVDGVSDVTLKADPEPTTPPPAPPSSSEPAPPSPPAPTSSTPVDEKAALQDEINQALQAEPITFVPDEATVTAAGQRAAKKIAELLKKAPPDAEFEVGGHVGQGPGGEKAALKLSQDRARNVARLLIRYGIPTDRITSKGFGDTQPSGDERRVEITVR</sequence>
<dbReference type="GO" id="GO:0016020">
    <property type="term" value="C:membrane"/>
    <property type="evidence" value="ECO:0007669"/>
    <property type="project" value="UniProtKB-UniRule"/>
</dbReference>
<feature type="region of interest" description="Disordered" evidence="2">
    <location>
        <begin position="85"/>
        <end position="124"/>
    </location>
</feature>
<proteinExistence type="predicted"/>
<dbReference type="PANTHER" id="PTHR30329:SF21">
    <property type="entry name" value="LIPOPROTEIN YIAD-RELATED"/>
    <property type="match status" value="1"/>
</dbReference>
<dbReference type="EMBL" id="FNON01000002">
    <property type="protein sequence ID" value="SDX07592.1"/>
    <property type="molecule type" value="Genomic_DNA"/>
</dbReference>
<dbReference type="InterPro" id="IPR006665">
    <property type="entry name" value="OmpA-like"/>
</dbReference>
<dbReference type="Pfam" id="PF00691">
    <property type="entry name" value="OmpA"/>
    <property type="match status" value="1"/>
</dbReference>
<dbReference type="Gene3D" id="3.30.1330.60">
    <property type="entry name" value="OmpA-like domain"/>
    <property type="match status" value="1"/>
</dbReference>
<dbReference type="OrthoDB" id="3555397at2"/>
<dbReference type="InterPro" id="IPR050330">
    <property type="entry name" value="Bact_OuterMem_StrucFunc"/>
</dbReference>
<gene>
    <name evidence="4" type="ORF">SAMN05421504_102229</name>
</gene>
<protein>
    <submittedName>
        <fullName evidence="4">Outer membrane protein OmpA</fullName>
    </submittedName>
</protein>
<evidence type="ECO:0000256" key="2">
    <source>
        <dbReference type="SAM" id="MobiDB-lite"/>
    </source>
</evidence>
<feature type="region of interest" description="Disordered" evidence="2">
    <location>
        <begin position="215"/>
        <end position="237"/>
    </location>
</feature>
<dbReference type="SUPFAM" id="SSF103088">
    <property type="entry name" value="OmpA-like"/>
    <property type="match status" value="1"/>
</dbReference>
<accession>A0A1H2YQU8</accession>
<keyword evidence="5" id="KW-1185">Reference proteome</keyword>
<evidence type="ECO:0000256" key="1">
    <source>
        <dbReference type="PROSITE-ProRule" id="PRU00473"/>
    </source>
</evidence>
<dbReference type="STRING" id="589385.SAMN05421504_102229"/>
<name>A0A1H2YQU8_9PSEU</name>
<reference evidence="4 5" key="1">
    <citation type="submission" date="2016-10" db="EMBL/GenBank/DDBJ databases">
        <authorList>
            <person name="de Groot N.N."/>
        </authorList>
    </citation>
    <scope>NUCLEOTIDE SEQUENCE [LARGE SCALE GENOMIC DNA]</scope>
    <source>
        <strain evidence="4 5">CPCC 202699</strain>
    </source>
</reference>
<feature type="domain" description="OmpA-like" evidence="3">
    <location>
        <begin position="130"/>
        <end position="237"/>
    </location>
</feature>
<dbReference type="PANTHER" id="PTHR30329">
    <property type="entry name" value="STATOR ELEMENT OF FLAGELLAR MOTOR COMPLEX"/>
    <property type="match status" value="1"/>
</dbReference>
<dbReference type="AlphaFoldDB" id="A0A1H2YQU8"/>